<dbReference type="InterPro" id="IPR036576">
    <property type="entry name" value="WRKY_dom_sf"/>
</dbReference>
<feature type="domain" description="WRKY" evidence="7">
    <location>
        <begin position="164"/>
        <end position="226"/>
    </location>
</feature>
<dbReference type="PANTHER" id="PTHR32096:SF80">
    <property type="entry name" value="WRKY TRANSCRIPTION FACTOR 27-RELATED"/>
    <property type="match status" value="1"/>
</dbReference>
<reference evidence="8" key="1">
    <citation type="journal article" date="2019" name="Int. J. Mol. Sci.">
        <title>Genome-Wide Characterization, Expression Profile Analysis of WRKY Family Genes in Santalum album and Functional Identification of Their Role in Abiotic Stress.</title>
        <authorList>
            <person name="Yan H."/>
            <person name="Li M."/>
            <person name="Xiong Y."/>
            <person name="Wu J."/>
            <person name="Teixeira da Silva J.A."/>
            <person name="Ma G."/>
        </authorList>
    </citation>
    <scope>NUCLEOTIDE SEQUENCE</scope>
</reference>
<feature type="region of interest" description="Disordered" evidence="6">
    <location>
        <begin position="180"/>
        <end position="211"/>
    </location>
</feature>
<evidence type="ECO:0000256" key="1">
    <source>
        <dbReference type="ARBA" id="ARBA00004123"/>
    </source>
</evidence>
<feature type="compositionally biased region" description="Low complexity" evidence="6">
    <location>
        <begin position="335"/>
        <end position="355"/>
    </location>
</feature>
<dbReference type="PANTHER" id="PTHR32096">
    <property type="entry name" value="WRKY TRANSCRIPTION FACTOR 30-RELATED-RELATED"/>
    <property type="match status" value="1"/>
</dbReference>
<evidence type="ECO:0000256" key="3">
    <source>
        <dbReference type="ARBA" id="ARBA00023125"/>
    </source>
</evidence>
<dbReference type="EMBL" id="MN335861">
    <property type="protein sequence ID" value="QGQ64074.1"/>
    <property type="molecule type" value="mRNA"/>
</dbReference>
<proteinExistence type="evidence at transcript level"/>
<evidence type="ECO:0000313" key="8">
    <source>
        <dbReference type="EMBL" id="QGQ64074.1"/>
    </source>
</evidence>
<dbReference type="InterPro" id="IPR044810">
    <property type="entry name" value="WRKY_plant"/>
</dbReference>
<keyword evidence="4" id="KW-0804">Transcription</keyword>
<dbReference type="Gene3D" id="2.20.25.80">
    <property type="entry name" value="WRKY domain"/>
    <property type="match status" value="1"/>
</dbReference>
<dbReference type="PROSITE" id="PS50811">
    <property type="entry name" value="WRKY"/>
    <property type="match status" value="1"/>
</dbReference>
<evidence type="ECO:0000256" key="5">
    <source>
        <dbReference type="ARBA" id="ARBA00023242"/>
    </source>
</evidence>
<dbReference type="SUPFAM" id="SSF118290">
    <property type="entry name" value="WRKY DNA-binding domain"/>
    <property type="match status" value="1"/>
</dbReference>
<dbReference type="GO" id="GO:0005634">
    <property type="term" value="C:nucleus"/>
    <property type="evidence" value="ECO:0007669"/>
    <property type="project" value="UniProtKB-SubCell"/>
</dbReference>
<evidence type="ECO:0000256" key="6">
    <source>
        <dbReference type="SAM" id="MobiDB-lite"/>
    </source>
</evidence>
<feature type="region of interest" description="Disordered" evidence="6">
    <location>
        <begin position="332"/>
        <end position="369"/>
    </location>
</feature>
<keyword evidence="3" id="KW-0238">DNA-binding</keyword>
<sequence>MGDDWDLLAVVRGCAAAGHTTSSAVSPTCIGVCGGPVVPSASFMLHNDENYSFESHSLRADPARNEINAFDELQELYKPFFPPPPPPVVPPPPPPAPPVIVPPINPSASIPGGFTDQQPQYQFQQRGMNSFYRNAPSVISYQHMTPRPRRRSKVHQKRMVTHVTADSLTTDMWAWRKYGQKPIKGSPHPRCSSSKGCTARRQVERSPSDPNIFIVTYSGDHSHPRPVHRNSLARASRGKFIPIAAVGDSEAPATSNSPMSTSSTLSPSTPLTDSMDDEGSSQPKTEVTDKGKAAGGGNNDYNDDDDKGILIPNMVMSEDIFVGMQELERGSLIVGSRSSGQRKPSSPSPSPLGRGAPAVVPARDGPPEK</sequence>
<keyword evidence="5" id="KW-0539">Nucleus</keyword>
<dbReference type="InterPro" id="IPR003657">
    <property type="entry name" value="WRKY_dom"/>
</dbReference>
<evidence type="ECO:0000259" key="7">
    <source>
        <dbReference type="PROSITE" id="PS50811"/>
    </source>
</evidence>
<feature type="compositionally biased region" description="Low complexity" evidence="6">
    <location>
        <begin position="251"/>
        <end position="273"/>
    </location>
</feature>
<comment type="subcellular location">
    <subcellularLocation>
        <location evidence="1">Nucleus</location>
    </subcellularLocation>
</comment>
<evidence type="ECO:0000256" key="4">
    <source>
        <dbReference type="ARBA" id="ARBA00023163"/>
    </source>
</evidence>
<evidence type="ECO:0000256" key="2">
    <source>
        <dbReference type="ARBA" id="ARBA00023015"/>
    </source>
</evidence>
<name>A0A650C396_SANAL</name>
<dbReference type="SMART" id="SM00774">
    <property type="entry name" value="WRKY"/>
    <property type="match status" value="1"/>
</dbReference>
<keyword evidence="2" id="KW-0805">Transcription regulation</keyword>
<dbReference type="GO" id="GO:0003700">
    <property type="term" value="F:DNA-binding transcription factor activity"/>
    <property type="evidence" value="ECO:0007669"/>
    <property type="project" value="InterPro"/>
</dbReference>
<protein>
    <submittedName>
        <fullName evidence="8">WRKY transcription factor 51</fullName>
    </submittedName>
</protein>
<dbReference type="Pfam" id="PF03106">
    <property type="entry name" value="WRKY"/>
    <property type="match status" value="1"/>
</dbReference>
<feature type="region of interest" description="Disordered" evidence="6">
    <location>
        <begin position="248"/>
        <end position="306"/>
    </location>
</feature>
<organism evidence="8">
    <name type="scientific">Santalum album</name>
    <name type="common">Indian sandalwood</name>
    <dbReference type="NCBI Taxonomy" id="35974"/>
    <lineage>
        <taxon>Eukaryota</taxon>
        <taxon>Viridiplantae</taxon>
        <taxon>Streptophyta</taxon>
        <taxon>Embryophyta</taxon>
        <taxon>Tracheophyta</taxon>
        <taxon>Spermatophyta</taxon>
        <taxon>Magnoliopsida</taxon>
        <taxon>eudicotyledons</taxon>
        <taxon>Gunneridae</taxon>
        <taxon>Pentapetalae</taxon>
        <taxon>Santalales</taxon>
        <taxon>Santalaceae</taxon>
        <taxon>Santalum</taxon>
    </lineage>
</organism>
<dbReference type="AlphaFoldDB" id="A0A650C396"/>
<dbReference type="GO" id="GO:0000976">
    <property type="term" value="F:transcription cis-regulatory region binding"/>
    <property type="evidence" value="ECO:0007669"/>
    <property type="project" value="TreeGrafter"/>
</dbReference>
<accession>A0A650C396</accession>